<name>A0A9N9IJI4_9GLOM</name>
<protein>
    <submittedName>
        <fullName evidence="1">22349_t:CDS:1</fullName>
    </submittedName>
</protein>
<sequence length="134" mass="15872">MNHNVHANFELIQSSQQEYELYIDELGISKINLGTMEITHSIENIENYGDFNVIIEVHAFINALNTDICVDKMEYRINNHDQSRTRTWNINNNNMPVHVVNRVYVRFFVFNVNGDEQNDHHVKFNTLTSYQCMY</sequence>
<proteinExistence type="predicted"/>
<keyword evidence="2" id="KW-1185">Reference proteome</keyword>
<reference evidence="1" key="1">
    <citation type="submission" date="2021-06" db="EMBL/GenBank/DDBJ databases">
        <authorList>
            <person name="Kallberg Y."/>
            <person name="Tangrot J."/>
            <person name="Rosling A."/>
        </authorList>
    </citation>
    <scope>NUCLEOTIDE SEQUENCE</scope>
    <source>
        <strain evidence="1">MA453B</strain>
    </source>
</reference>
<dbReference type="AlphaFoldDB" id="A0A9N9IJI4"/>
<evidence type="ECO:0000313" key="2">
    <source>
        <dbReference type="Proteomes" id="UP000789405"/>
    </source>
</evidence>
<accession>A0A9N9IJI4</accession>
<organism evidence="1 2">
    <name type="scientific">Dentiscutata erythropus</name>
    <dbReference type="NCBI Taxonomy" id="1348616"/>
    <lineage>
        <taxon>Eukaryota</taxon>
        <taxon>Fungi</taxon>
        <taxon>Fungi incertae sedis</taxon>
        <taxon>Mucoromycota</taxon>
        <taxon>Glomeromycotina</taxon>
        <taxon>Glomeromycetes</taxon>
        <taxon>Diversisporales</taxon>
        <taxon>Gigasporaceae</taxon>
        <taxon>Dentiscutata</taxon>
    </lineage>
</organism>
<comment type="caution">
    <text evidence="1">The sequence shown here is derived from an EMBL/GenBank/DDBJ whole genome shotgun (WGS) entry which is preliminary data.</text>
</comment>
<gene>
    <name evidence="1" type="ORF">DERYTH_LOCUS15831</name>
</gene>
<evidence type="ECO:0000313" key="1">
    <source>
        <dbReference type="EMBL" id="CAG8738985.1"/>
    </source>
</evidence>
<dbReference type="EMBL" id="CAJVPY010013173">
    <property type="protein sequence ID" value="CAG8738985.1"/>
    <property type="molecule type" value="Genomic_DNA"/>
</dbReference>
<dbReference type="OrthoDB" id="10321675at2759"/>
<dbReference type="Proteomes" id="UP000789405">
    <property type="component" value="Unassembled WGS sequence"/>
</dbReference>